<evidence type="ECO:0000313" key="2">
    <source>
        <dbReference type="Proteomes" id="UP000287166"/>
    </source>
</evidence>
<organism evidence="1 2">
    <name type="scientific">Sparassis crispa</name>
    <dbReference type="NCBI Taxonomy" id="139825"/>
    <lineage>
        <taxon>Eukaryota</taxon>
        <taxon>Fungi</taxon>
        <taxon>Dikarya</taxon>
        <taxon>Basidiomycota</taxon>
        <taxon>Agaricomycotina</taxon>
        <taxon>Agaricomycetes</taxon>
        <taxon>Polyporales</taxon>
        <taxon>Sparassidaceae</taxon>
        <taxon>Sparassis</taxon>
    </lineage>
</organism>
<dbReference type="Gene3D" id="3.40.50.720">
    <property type="entry name" value="NAD(P)-binding Rossmann-like Domain"/>
    <property type="match status" value="2"/>
</dbReference>
<reference evidence="1 2" key="1">
    <citation type="journal article" date="2018" name="Sci. Rep.">
        <title>Genome sequence of the cauliflower mushroom Sparassis crispa (Hanabiratake) and its association with beneficial usage.</title>
        <authorList>
            <person name="Kiyama R."/>
            <person name="Furutani Y."/>
            <person name="Kawaguchi K."/>
            <person name="Nakanishi T."/>
        </authorList>
    </citation>
    <scope>NUCLEOTIDE SEQUENCE [LARGE SCALE GENOMIC DNA]</scope>
</reference>
<comment type="caution">
    <text evidence="1">The sequence shown here is derived from an EMBL/GenBank/DDBJ whole genome shotgun (WGS) entry which is preliminary data.</text>
</comment>
<dbReference type="GeneID" id="38786101"/>
<dbReference type="SUPFAM" id="SSF51735">
    <property type="entry name" value="NAD(P)-binding Rossmann-fold domains"/>
    <property type="match status" value="1"/>
</dbReference>
<dbReference type="InParanoid" id="A0A401H441"/>
<proteinExistence type="predicted"/>
<dbReference type="AlphaFoldDB" id="A0A401H441"/>
<dbReference type="RefSeq" id="XP_027620097.1">
    <property type="nucleotide sequence ID" value="XM_027764296.1"/>
</dbReference>
<evidence type="ECO:0000313" key="1">
    <source>
        <dbReference type="EMBL" id="GBE89184.1"/>
    </source>
</evidence>
<dbReference type="STRING" id="139825.A0A401H441"/>
<gene>
    <name evidence="1" type="ORF">SCP_1501920</name>
</gene>
<dbReference type="EMBL" id="BFAD01000015">
    <property type="protein sequence ID" value="GBE89184.1"/>
    <property type="molecule type" value="Genomic_DNA"/>
</dbReference>
<keyword evidence="2" id="KW-1185">Reference proteome</keyword>
<accession>A0A401H441</accession>
<sequence>MCPWTSITQRAVVLVTGTTGNLGAYILAELIVNPHIARVYTHNRGIADRQRAAFEGSHLPAKLLADPKLPHVSAAVQLAGLAPGARFLFTSSVSIAQAWRPSGGRGSIPESSLKDPSFALGHLGYGMSKFVVEEVLSNASKTGNSGTGHYLGL</sequence>
<dbReference type="InterPro" id="IPR036291">
    <property type="entry name" value="NAD(P)-bd_dom_sf"/>
</dbReference>
<dbReference type="OrthoDB" id="429813at2759"/>
<evidence type="ECO:0008006" key="3">
    <source>
        <dbReference type="Google" id="ProtNLM"/>
    </source>
</evidence>
<dbReference type="Proteomes" id="UP000287166">
    <property type="component" value="Unassembled WGS sequence"/>
</dbReference>
<protein>
    <recommendedName>
        <fullName evidence="3">Thioester reductase (TE) domain-containing protein</fullName>
    </recommendedName>
</protein>
<name>A0A401H441_9APHY</name>